<name>A0A3R9FJ50_9BACI</name>
<dbReference type="Gene3D" id="1.25.40.10">
    <property type="entry name" value="Tetratricopeptide repeat domain"/>
    <property type="match status" value="1"/>
</dbReference>
<dbReference type="AlphaFoldDB" id="A0A3R9FJ50"/>
<dbReference type="STRING" id="285983.UB32_03790"/>
<dbReference type="InterPro" id="IPR011990">
    <property type="entry name" value="TPR-like_helical_dom_sf"/>
</dbReference>
<evidence type="ECO:0000313" key="2">
    <source>
        <dbReference type="Proteomes" id="UP000279911"/>
    </source>
</evidence>
<accession>A0A3R9FJ50</accession>
<comment type="caution">
    <text evidence="1">The sequence shown here is derived from an EMBL/GenBank/DDBJ whole genome shotgun (WGS) entry which is preliminary data.</text>
</comment>
<dbReference type="InterPro" id="IPR018708">
    <property type="entry name" value="DUF2225"/>
</dbReference>
<proteinExistence type="predicted"/>
<gene>
    <name evidence="1" type="ORF">EJA10_09125</name>
</gene>
<organism evidence="1 2">
    <name type="scientific">Mesobacillus subterraneus</name>
    <dbReference type="NCBI Taxonomy" id="285983"/>
    <lineage>
        <taxon>Bacteria</taxon>
        <taxon>Bacillati</taxon>
        <taxon>Bacillota</taxon>
        <taxon>Bacilli</taxon>
        <taxon>Bacillales</taxon>
        <taxon>Bacillaceae</taxon>
        <taxon>Mesobacillus</taxon>
    </lineage>
</organism>
<sequence length="231" mass="26963">MSQLVPLYDKKYTCAICDHSFTTKKVRSRFVKVLRFDSDFAPLYADGFENPNFYYVNVCPNCGYSFTEDFSAYFPPGAKQIIQEKISSNWNPRDYGNERTLQEAMGTFKLAAYCSTLKKEKHIVTAGLYIRLAWLYRSMDEHDQETRFLKLALKEYTQSYSTGDYKGTQVSELRLIYLLGELSRKTGLSQDAVRFFSKVIEKQKQSVEPQIIQLAKDRWHEIREEQKLVQG</sequence>
<dbReference type="Proteomes" id="UP000279911">
    <property type="component" value="Unassembled WGS sequence"/>
</dbReference>
<evidence type="ECO:0000313" key="1">
    <source>
        <dbReference type="EMBL" id="RSD27574.1"/>
    </source>
</evidence>
<dbReference type="Pfam" id="PF09986">
    <property type="entry name" value="DUF2225"/>
    <property type="match status" value="1"/>
</dbReference>
<dbReference type="EMBL" id="RSFW01000011">
    <property type="protein sequence ID" value="RSD27574.1"/>
    <property type="molecule type" value="Genomic_DNA"/>
</dbReference>
<protein>
    <submittedName>
        <fullName evidence="1">DUF2225 domain-containing protein</fullName>
    </submittedName>
</protein>
<dbReference type="OrthoDB" id="9780343at2"/>
<reference evidence="2" key="1">
    <citation type="submission" date="2018-12" db="EMBL/GenBank/DDBJ databases">
        <title>Bacillus chawlae sp. nov., Bacillus glennii sp. nov., and Bacillus saganii sp. nov. Isolated from the Vehicle Assembly Building at Kennedy Space Center where the Viking Spacecraft were Assembled.</title>
        <authorList>
            <person name="Seuylemezian A."/>
            <person name="Vaishampayan P."/>
        </authorList>
    </citation>
    <scope>NUCLEOTIDE SEQUENCE [LARGE SCALE GENOMIC DNA]</scope>
    <source>
        <strain evidence="2">DSM 13966</strain>
    </source>
</reference>